<dbReference type="PIRSF" id="PIRSF033239">
    <property type="entry name" value="ExoD"/>
    <property type="match status" value="1"/>
</dbReference>
<evidence type="ECO:0000256" key="1">
    <source>
        <dbReference type="SAM" id="Phobius"/>
    </source>
</evidence>
<keyword evidence="1" id="KW-0812">Transmembrane</keyword>
<dbReference type="PANTHER" id="PTHR41795">
    <property type="entry name" value="EXOPOLYSACCHARIDE SYNTHESIS PROTEIN"/>
    <property type="match status" value="1"/>
</dbReference>
<gene>
    <name evidence="2" type="ORF">DI628_00075</name>
</gene>
<keyword evidence="1" id="KW-1133">Transmembrane helix</keyword>
<dbReference type="AlphaFoldDB" id="A0A6N4R120"/>
<name>A0A6N4R120_BLAVI</name>
<dbReference type="PANTHER" id="PTHR41795:SF1">
    <property type="entry name" value="EXOPOLYSACCHARIDE SYNTHESIS PROTEIN"/>
    <property type="match status" value="1"/>
</dbReference>
<dbReference type="Pfam" id="PF06055">
    <property type="entry name" value="ExoD"/>
    <property type="match status" value="1"/>
</dbReference>
<sequence length="200" mass="21690">MMMPSLLSQTTRQQAESLPKKGEIAVKTLLQNHSEEVLGTMLLLVSIPGLLPSTGIPFGSLFSPAMFLVGLAWFAGRKTVKLPAKINEYNLKTDTARSILVKMAKAYEYAEKLCKPRQTQLTQGLALRIIGLAVMVNAFIVFLPIPFGNTLPAFANIVLALGVLFRDGLTVLVGHLLTLSSLIIGSILGIMALWAVQKLM</sequence>
<evidence type="ECO:0000313" key="3">
    <source>
        <dbReference type="Proteomes" id="UP000320948"/>
    </source>
</evidence>
<protein>
    <submittedName>
        <fullName evidence="2">Exopolysaccharide biosynthesis protein</fullName>
    </submittedName>
</protein>
<organism evidence="2 3">
    <name type="scientific">Blastochloris viridis</name>
    <name type="common">Rhodopseudomonas viridis</name>
    <dbReference type="NCBI Taxonomy" id="1079"/>
    <lineage>
        <taxon>Bacteria</taxon>
        <taxon>Pseudomonadati</taxon>
        <taxon>Pseudomonadota</taxon>
        <taxon>Alphaproteobacteria</taxon>
        <taxon>Hyphomicrobiales</taxon>
        <taxon>Blastochloridaceae</taxon>
        <taxon>Blastochloris</taxon>
    </lineage>
</organism>
<reference evidence="2 3" key="1">
    <citation type="journal article" date="2017" name="Nat. Commun.">
        <title>In situ click chemistry generation of cyclooxygenase-2 inhibitors.</title>
        <authorList>
            <person name="Bhardwaj A."/>
            <person name="Kaur J."/>
            <person name="Wuest M."/>
            <person name="Wuest F."/>
        </authorList>
    </citation>
    <scope>NUCLEOTIDE SEQUENCE [LARGE SCALE GENOMIC DNA]</scope>
    <source>
        <strain evidence="2">S2_018_000_R2_106</strain>
    </source>
</reference>
<dbReference type="EMBL" id="VAFM01000001">
    <property type="protein sequence ID" value="TKW61066.1"/>
    <property type="molecule type" value="Genomic_DNA"/>
</dbReference>
<accession>A0A6N4R120</accession>
<keyword evidence="1" id="KW-0472">Membrane</keyword>
<feature type="transmembrane region" description="Helical" evidence="1">
    <location>
        <begin position="176"/>
        <end position="196"/>
    </location>
</feature>
<proteinExistence type="predicted"/>
<comment type="caution">
    <text evidence="2">The sequence shown here is derived from an EMBL/GenBank/DDBJ whole genome shotgun (WGS) entry which is preliminary data.</text>
</comment>
<dbReference type="Proteomes" id="UP000320948">
    <property type="component" value="Unassembled WGS sequence"/>
</dbReference>
<feature type="transmembrane region" description="Helical" evidence="1">
    <location>
        <begin position="56"/>
        <end position="75"/>
    </location>
</feature>
<dbReference type="InterPro" id="IPR010331">
    <property type="entry name" value="ExoD"/>
</dbReference>
<feature type="transmembrane region" description="Helical" evidence="1">
    <location>
        <begin position="125"/>
        <end position="145"/>
    </location>
</feature>
<evidence type="ECO:0000313" key="2">
    <source>
        <dbReference type="EMBL" id="TKW61066.1"/>
    </source>
</evidence>